<protein>
    <submittedName>
        <fullName evidence="1">RidA family protein</fullName>
    </submittedName>
</protein>
<dbReference type="Pfam" id="PF01042">
    <property type="entry name" value="Ribonuc_L-PSP"/>
    <property type="match status" value="1"/>
</dbReference>
<dbReference type="Gene3D" id="3.30.1330.40">
    <property type="entry name" value="RutC-like"/>
    <property type="match status" value="1"/>
</dbReference>
<comment type="caution">
    <text evidence="1">The sequence shown here is derived from an EMBL/GenBank/DDBJ whole genome shotgun (WGS) entry which is preliminary data.</text>
</comment>
<evidence type="ECO:0000313" key="2">
    <source>
        <dbReference type="Proteomes" id="UP001500603"/>
    </source>
</evidence>
<gene>
    <name evidence="1" type="ORF">GCM10023318_22710</name>
</gene>
<dbReference type="InterPro" id="IPR035959">
    <property type="entry name" value="RutC-like_sf"/>
</dbReference>
<dbReference type="Proteomes" id="UP001500603">
    <property type="component" value="Unassembled WGS sequence"/>
</dbReference>
<dbReference type="CDD" id="cd00448">
    <property type="entry name" value="YjgF_YER057c_UK114_family"/>
    <property type="match status" value="1"/>
</dbReference>
<dbReference type="SUPFAM" id="SSF55298">
    <property type="entry name" value="YjgF-like"/>
    <property type="match status" value="1"/>
</dbReference>
<proteinExistence type="predicted"/>
<organism evidence="1 2">
    <name type="scientific">Nocardia callitridis</name>
    <dbReference type="NCBI Taxonomy" id="648753"/>
    <lineage>
        <taxon>Bacteria</taxon>
        <taxon>Bacillati</taxon>
        <taxon>Actinomycetota</taxon>
        <taxon>Actinomycetes</taxon>
        <taxon>Mycobacteriales</taxon>
        <taxon>Nocardiaceae</taxon>
        <taxon>Nocardia</taxon>
    </lineage>
</organism>
<dbReference type="EMBL" id="BAABJM010000002">
    <property type="protein sequence ID" value="GAA5051386.1"/>
    <property type="molecule type" value="Genomic_DNA"/>
</dbReference>
<accession>A0ABP9K5F7</accession>
<name>A0ABP9K5F7_9NOCA</name>
<reference evidence="2" key="1">
    <citation type="journal article" date="2019" name="Int. J. Syst. Evol. Microbiol.">
        <title>The Global Catalogue of Microorganisms (GCM) 10K type strain sequencing project: providing services to taxonomists for standard genome sequencing and annotation.</title>
        <authorList>
            <consortium name="The Broad Institute Genomics Platform"/>
            <consortium name="The Broad Institute Genome Sequencing Center for Infectious Disease"/>
            <person name="Wu L."/>
            <person name="Ma J."/>
        </authorList>
    </citation>
    <scope>NUCLEOTIDE SEQUENCE [LARGE SCALE GENOMIC DNA]</scope>
    <source>
        <strain evidence="2">JCM 18298</strain>
    </source>
</reference>
<dbReference type="InterPro" id="IPR006175">
    <property type="entry name" value="YjgF/YER057c/UK114"/>
</dbReference>
<sequence>MSRRRSVYVEGFAHENPVPAACVIDNVLFTGAVHGGGRGSDPEEFSPDAATQCERMFERVLAIMSAAGGSADDIVKMSVRIASPAVRGALNRFWGNLFPDPHSRPARQVTVGTTQPHILVQCEVVGVLPNA</sequence>
<evidence type="ECO:0000313" key="1">
    <source>
        <dbReference type="EMBL" id="GAA5051386.1"/>
    </source>
</evidence>
<dbReference type="RefSeq" id="WP_345495219.1">
    <property type="nucleotide sequence ID" value="NZ_BAABJM010000002.1"/>
</dbReference>
<keyword evidence="2" id="KW-1185">Reference proteome</keyword>